<gene>
    <name evidence="9" type="ORF">KDW95_09880</name>
</gene>
<evidence type="ECO:0000256" key="6">
    <source>
        <dbReference type="ARBA" id="ARBA00023136"/>
    </source>
</evidence>
<comment type="subcellular location">
    <subcellularLocation>
        <location evidence="1">Endomembrane system</location>
        <topology evidence="1">Multi-pass membrane protein</topology>
    </subcellularLocation>
</comment>
<feature type="transmembrane region" description="Helical" evidence="7">
    <location>
        <begin position="140"/>
        <end position="160"/>
    </location>
</feature>
<evidence type="ECO:0000256" key="7">
    <source>
        <dbReference type="SAM" id="Phobius"/>
    </source>
</evidence>
<feature type="transmembrane region" description="Helical" evidence="7">
    <location>
        <begin position="6"/>
        <end position="25"/>
    </location>
</feature>
<keyword evidence="2 7" id="KW-0812">Transmembrane</keyword>
<evidence type="ECO:0000256" key="5">
    <source>
        <dbReference type="ARBA" id="ARBA00023098"/>
    </source>
</evidence>
<evidence type="ECO:0000313" key="10">
    <source>
        <dbReference type="Proteomes" id="UP001058461"/>
    </source>
</evidence>
<feature type="domain" description="Fatty acid hydroxylase" evidence="8">
    <location>
        <begin position="87"/>
        <end position="223"/>
    </location>
</feature>
<evidence type="ECO:0000259" key="8">
    <source>
        <dbReference type="Pfam" id="PF04116"/>
    </source>
</evidence>
<dbReference type="Pfam" id="PF04116">
    <property type="entry name" value="FA_hydroxylase"/>
    <property type="match status" value="1"/>
</dbReference>
<dbReference type="RefSeq" id="WP_255856107.1">
    <property type="nucleotide sequence ID" value="NZ_CP073347.1"/>
</dbReference>
<evidence type="ECO:0000256" key="2">
    <source>
        <dbReference type="ARBA" id="ARBA00022692"/>
    </source>
</evidence>
<proteinExistence type="predicted"/>
<dbReference type="InterPro" id="IPR006694">
    <property type="entry name" value="Fatty_acid_hydroxylase"/>
</dbReference>
<evidence type="ECO:0000256" key="4">
    <source>
        <dbReference type="ARBA" id="ARBA00023002"/>
    </source>
</evidence>
<keyword evidence="4" id="KW-0560">Oxidoreductase</keyword>
<keyword evidence="6 7" id="KW-0472">Membrane</keyword>
<sequence length="275" mass="31218">MSETALRLLIFVAVFVLVALCEHAWPRRPRRQTRARRWGINLGLLGIDILAQRLTLGAAALGMALYAQAQGWGLFNVQSLPVWLTAVAGFLLLDLAIYLQHRLFHVVPLFWRLHLVHHTDLDLDLSSGFRFHPLEILLSLLYKVALVAVLGISPLVVLVFEATLSAAALFNHANLRLPLRLDAWLRWLLVTPDMHRVHHSVIPAETNSNYGFFISLWDRLLGSYREQPSAGHQGMTIGLHEYQREDRLGLMQLVLIPFRAPESEVSNPARSEDRR</sequence>
<keyword evidence="3 7" id="KW-1133">Transmembrane helix</keyword>
<feature type="transmembrane region" description="Helical" evidence="7">
    <location>
        <begin position="80"/>
        <end position="99"/>
    </location>
</feature>
<dbReference type="InterPro" id="IPR051689">
    <property type="entry name" value="Sterol_desaturase/TMEM195"/>
</dbReference>
<protein>
    <submittedName>
        <fullName evidence="9">Sterol desaturase family protein</fullName>
    </submittedName>
</protein>
<organism evidence="9 10">
    <name type="scientific">Marinobacterium rhizophilum</name>
    <dbReference type="NCBI Taxonomy" id="420402"/>
    <lineage>
        <taxon>Bacteria</taxon>
        <taxon>Pseudomonadati</taxon>
        <taxon>Pseudomonadota</taxon>
        <taxon>Gammaproteobacteria</taxon>
        <taxon>Oceanospirillales</taxon>
        <taxon>Oceanospirillaceae</taxon>
        <taxon>Marinobacterium</taxon>
    </lineage>
</organism>
<dbReference type="EMBL" id="CP073347">
    <property type="protein sequence ID" value="UTW13917.1"/>
    <property type="molecule type" value="Genomic_DNA"/>
</dbReference>
<evidence type="ECO:0000313" key="9">
    <source>
        <dbReference type="EMBL" id="UTW13917.1"/>
    </source>
</evidence>
<feature type="transmembrane region" description="Helical" evidence="7">
    <location>
        <begin position="45"/>
        <end position="68"/>
    </location>
</feature>
<accession>A0ABY5HNA4</accession>
<evidence type="ECO:0000256" key="1">
    <source>
        <dbReference type="ARBA" id="ARBA00004127"/>
    </source>
</evidence>
<dbReference type="Proteomes" id="UP001058461">
    <property type="component" value="Chromosome"/>
</dbReference>
<evidence type="ECO:0000256" key="3">
    <source>
        <dbReference type="ARBA" id="ARBA00022989"/>
    </source>
</evidence>
<reference evidence="9" key="1">
    <citation type="submission" date="2021-04" db="EMBL/GenBank/DDBJ databases">
        <title>Oceanospirillales bacteria with DddD are important DMSP degraders in coastal seawater.</title>
        <authorList>
            <person name="Liu J."/>
        </authorList>
    </citation>
    <scope>NUCLEOTIDE SEQUENCE</scope>
    <source>
        <strain evidence="9">D13-1</strain>
    </source>
</reference>
<dbReference type="PANTHER" id="PTHR21624:SF1">
    <property type="entry name" value="ALKYLGLYCEROL MONOOXYGENASE"/>
    <property type="match status" value="1"/>
</dbReference>
<dbReference type="PANTHER" id="PTHR21624">
    <property type="entry name" value="STEROL DESATURASE-RELATED PROTEIN"/>
    <property type="match status" value="1"/>
</dbReference>
<keyword evidence="5" id="KW-0443">Lipid metabolism</keyword>
<keyword evidence="10" id="KW-1185">Reference proteome</keyword>
<name>A0ABY5HNA4_9GAMM</name>